<reference evidence="1" key="2">
    <citation type="submission" date="2022-01" db="EMBL/GenBank/DDBJ databases">
        <authorList>
            <person name="Yamashiro T."/>
            <person name="Shiraishi A."/>
            <person name="Satake H."/>
            <person name="Nakayama K."/>
        </authorList>
    </citation>
    <scope>NUCLEOTIDE SEQUENCE</scope>
</reference>
<organism evidence="1 2">
    <name type="scientific">Tanacetum coccineum</name>
    <dbReference type="NCBI Taxonomy" id="301880"/>
    <lineage>
        <taxon>Eukaryota</taxon>
        <taxon>Viridiplantae</taxon>
        <taxon>Streptophyta</taxon>
        <taxon>Embryophyta</taxon>
        <taxon>Tracheophyta</taxon>
        <taxon>Spermatophyta</taxon>
        <taxon>Magnoliopsida</taxon>
        <taxon>eudicotyledons</taxon>
        <taxon>Gunneridae</taxon>
        <taxon>Pentapetalae</taxon>
        <taxon>asterids</taxon>
        <taxon>campanulids</taxon>
        <taxon>Asterales</taxon>
        <taxon>Asteraceae</taxon>
        <taxon>Asteroideae</taxon>
        <taxon>Anthemideae</taxon>
        <taxon>Anthemidinae</taxon>
        <taxon>Tanacetum</taxon>
    </lineage>
</organism>
<proteinExistence type="predicted"/>
<comment type="caution">
    <text evidence="1">The sequence shown here is derived from an EMBL/GenBank/DDBJ whole genome shotgun (WGS) entry which is preliminary data.</text>
</comment>
<name>A0ABQ5GEN0_9ASTR</name>
<dbReference type="EMBL" id="BQNB010018384">
    <property type="protein sequence ID" value="GJT73803.1"/>
    <property type="molecule type" value="Genomic_DNA"/>
</dbReference>
<evidence type="ECO:0000313" key="2">
    <source>
        <dbReference type="Proteomes" id="UP001151760"/>
    </source>
</evidence>
<dbReference type="Proteomes" id="UP001151760">
    <property type="component" value="Unassembled WGS sequence"/>
</dbReference>
<sequence>MITTNSRIGGKKPSGLMLPPMGILEIIPCVKGTAETKNQPLETTYNQYPISTLETTLEDIQVRHQLYMKDLLKPTS</sequence>
<keyword evidence="2" id="KW-1185">Reference proteome</keyword>
<protein>
    <submittedName>
        <fullName evidence="1">Uncharacterized protein</fullName>
    </submittedName>
</protein>
<reference evidence="1" key="1">
    <citation type="journal article" date="2022" name="Int. J. Mol. Sci.">
        <title>Draft Genome of Tanacetum Coccineum: Genomic Comparison of Closely Related Tanacetum-Family Plants.</title>
        <authorList>
            <person name="Yamashiro T."/>
            <person name="Shiraishi A."/>
            <person name="Nakayama K."/>
            <person name="Satake H."/>
        </authorList>
    </citation>
    <scope>NUCLEOTIDE SEQUENCE</scope>
</reference>
<accession>A0ABQ5GEN0</accession>
<evidence type="ECO:0000313" key="1">
    <source>
        <dbReference type="EMBL" id="GJT73803.1"/>
    </source>
</evidence>
<gene>
    <name evidence="1" type="ORF">Tco_1033089</name>
</gene>